<dbReference type="AlphaFoldDB" id="A0A0R3UQC1"/>
<feature type="compositionally biased region" description="Polar residues" evidence="1">
    <location>
        <begin position="64"/>
        <end position="74"/>
    </location>
</feature>
<feature type="compositionally biased region" description="Basic residues" evidence="1">
    <location>
        <begin position="75"/>
        <end position="85"/>
    </location>
</feature>
<gene>
    <name evidence="2" type="ORF">MCOS_LOCUS10076</name>
</gene>
<accession>A0A0R3UQC1</accession>
<dbReference type="WBParaSite" id="MCOS_0001007501-mRNA-1">
    <property type="protein sequence ID" value="MCOS_0001007501-mRNA-1"/>
    <property type="gene ID" value="MCOS_0001007501"/>
</dbReference>
<organism evidence="4">
    <name type="scientific">Mesocestoides corti</name>
    <name type="common">Flatworm</name>
    <dbReference type="NCBI Taxonomy" id="53468"/>
    <lineage>
        <taxon>Eukaryota</taxon>
        <taxon>Metazoa</taxon>
        <taxon>Spiralia</taxon>
        <taxon>Lophotrochozoa</taxon>
        <taxon>Platyhelminthes</taxon>
        <taxon>Cestoda</taxon>
        <taxon>Eucestoda</taxon>
        <taxon>Cyclophyllidea</taxon>
        <taxon>Mesocestoididae</taxon>
        <taxon>Mesocestoides</taxon>
    </lineage>
</organism>
<evidence type="ECO:0000313" key="2">
    <source>
        <dbReference type="EMBL" id="VDD84073.1"/>
    </source>
</evidence>
<evidence type="ECO:0000313" key="4">
    <source>
        <dbReference type="WBParaSite" id="MCOS_0001007501-mRNA-1"/>
    </source>
</evidence>
<keyword evidence="3" id="KW-1185">Reference proteome</keyword>
<feature type="region of interest" description="Disordered" evidence="1">
    <location>
        <begin position="62"/>
        <end position="91"/>
    </location>
</feature>
<sequence>MRDGRAAKLNCPSSDHHEAARRTNELVRKMEVALEHNDSNVIPKFVLNDLRLIERLLSDEPHASTVQSNVAPSSKKQRRGRRGFNRGRCLT</sequence>
<evidence type="ECO:0000256" key="1">
    <source>
        <dbReference type="SAM" id="MobiDB-lite"/>
    </source>
</evidence>
<dbReference type="Proteomes" id="UP000267029">
    <property type="component" value="Unassembled WGS sequence"/>
</dbReference>
<feature type="region of interest" description="Disordered" evidence="1">
    <location>
        <begin position="1"/>
        <end position="20"/>
    </location>
</feature>
<dbReference type="EMBL" id="UXSR01005970">
    <property type="protein sequence ID" value="VDD84073.1"/>
    <property type="molecule type" value="Genomic_DNA"/>
</dbReference>
<protein>
    <submittedName>
        <fullName evidence="2 4">Uncharacterized protein</fullName>
    </submittedName>
</protein>
<reference evidence="4" key="1">
    <citation type="submission" date="2017-02" db="UniProtKB">
        <authorList>
            <consortium name="WormBaseParasite"/>
        </authorList>
    </citation>
    <scope>IDENTIFICATION</scope>
</reference>
<proteinExistence type="predicted"/>
<name>A0A0R3UQC1_MESCO</name>
<evidence type="ECO:0000313" key="3">
    <source>
        <dbReference type="Proteomes" id="UP000267029"/>
    </source>
</evidence>
<reference evidence="2 3" key="2">
    <citation type="submission" date="2018-10" db="EMBL/GenBank/DDBJ databases">
        <authorList>
            <consortium name="Pathogen Informatics"/>
        </authorList>
    </citation>
    <scope>NUCLEOTIDE SEQUENCE [LARGE SCALE GENOMIC DNA]</scope>
</reference>